<keyword evidence="2" id="KW-1185">Reference proteome</keyword>
<organism evidence="1 2">
    <name type="scientific">Piloderma croceum (strain F 1598)</name>
    <dbReference type="NCBI Taxonomy" id="765440"/>
    <lineage>
        <taxon>Eukaryota</taxon>
        <taxon>Fungi</taxon>
        <taxon>Dikarya</taxon>
        <taxon>Basidiomycota</taxon>
        <taxon>Agaricomycotina</taxon>
        <taxon>Agaricomycetes</taxon>
        <taxon>Agaricomycetidae</taxon>
        <taxon>Atheliales</taxon>
        <taxon>Atheliaceae</taxon>
        <taxon>Piloderma</taxon>
    </lineage>
</organism>
<dbReference type="InParanoid" id="A0A0C3GDW6"/>
<proteinExistence type="predicted"/>
<evidence type="ECO:0000313" key="1">
    <source>
        <dbReference type="EMBL" id="KIM88826.1"/>
    </source>
</evidence>
<accession>A0A0C3GDW6</accession>
<reference evidence="2" key="2">
    <citation type="submission" date="2015-01" db="EMBL/GenBank/DDBJ databases">
        <title>Evolutionary Origins and Diversification of the Mycorrhizal Mutualists.</title>
        <authorList>
            <consortium name="DOE Joint Genome Institute"/>
            <consortium name="Mycorrhizal Genomics Consortium"/>
            <person name="Kohler A."/>
            <person name="Kuo A."/>
            <person name="Nagy L.G."/>
            <person name="Floudas D."/>
            <person name="Copeland A."/>
            <person name="Barry K.W."/>
            <person name="Cichocki N."/>
            <person name="Veneault-Fourrey C."/>
            <person name="LaButti K."/>
            <person name="Lindquist E.A."/>
            <person name="Lipzen A."/>
            <person name="Lundell T."/>
            <person name="Morin E."/>
            <person name="Murat C."/>
            <person name="Riley R."/>
            <person name="Ohm R."/>
            <person name="Sun H."/>
            <person name="Tunlid A."/>
            <person name="Henrissat B."/>
            <person name="Grigoriev I.V."/>
            <person name="Hibbett D.S."/>
            <person name="Martin F."/>
        </authorList>
    </citation>
    <scope>NUCLEOTIDE SEQUENCE [LARGE SCALE GENOMIC DNA]</scope>
    <source>
        <strain evidence="2">F 1598</strain>
    </source>
</reference>
<name>A0A0C3GDW6_PILCF</name>
<reference evidence="1 2" key="1">
    <citation type="submission" date="2014-04" db="EMBL/GenBank/DDBJ databases">
        <authorList>
            <consortium name="DOE Joint Genome Institute"/>
            <person name="Kuo A."/>
            <person name="Tarkka M."/>
            <person name="Buscot F."/>
            <person name="Kohler A."/>
            <person name="Nagy L.G."/>
            <person name="Floudas D."/>
            <person name="Copeland A."/>
            <person name="Barry K.W."/>
            <person name="Cichocki N."/>
            <person name="Veneault-Fourrey C."/>
            <person name="LaButti K."/>
            <person name="Lindquist E.A."/>
            <person name="Lipzen A."/>
            <person name="Lundell T."/>
            <person name="Morin E."/>
            <person name="Murat C."/>
            <person name="Sun H."/>
            <person name="Tunlid A."/>
            <person name="Henrissat B."/>
            <person name="Grigoriev I.V."/>
            <person name="Hibbett D.S."/>
            <person name="Martin F."/>
            <person name="Nordberg H.P."/>
            <person name="Cantor M.N."/>
            <person name="Hua S.X."/>
        </authorList>
    </citation>
    <scope>NUCLEOTIDE SEQUENCE [LARGE SCALE GENOMIC DNA]</scope>
    <source>
        <strain evidence="1 2">F 1598</strain>
    </source>
</reference>
<evidence type="ECO:0000313" key="2">
    <source>
        <dbReference type="Proteomes" id="UP000054166"/>
    </source>
</evidence>
<dbReference type="Proteomes" id="UP000054166">
    <property type="component" value="Unassembled WGS sequence"/>
</dbReference>
<protein>
    <submittedName>
        <fullName evidence="1">Uncharacterized protein</fullName>
    </submittedName>
</protein>
<sequence>MSLASLIVDSVTEVLDIYLLKSLNLMHRPARLVPWAQRLFNLSPHYRCSSRTRYYFISAPQAICVISYRWAMFVPGPKLETSPLESPPIKNYRDPLDTQVNTAYHATQKTRFTAWSGTMIVRDTGPKLPLQVPGGLVLRCSGILLEHSEIFSRGGRGYGIIEHKG</sequence>
<dbReference type="HOGENOM" id="CLU_1611413_0_0_1"/>
<dbReference type="AlphaFoldDB" id="A0A0C3GDW6"/>
<gene>
    <name evidence="1" type="ORF">PILCRDRAFT_240493</name>
</gene>
<dbReference type="EMBL" id="KN832976">
    <property type="protein sequence ID" value="KIM88826.1"/>
    <property type="molecule type" value="Genomic_DNA"/>
</dbReference>